<feature type="region of interest" description="Disordered" evidence="1">
    <location>
        <begin position="64"/>
        <end position="85"/>
    </location>
</feature>
<dbReference type="Pfam" id="PF16101">
    <property type="entry name" value="PRIMA1"/>
    <property type="match status" value="1"/>
</dbReference>
<dbReference type="Proteomes" id="UP001221898">
    <property type="component" value="Unassembled WGS sequence"/>
</dbReference>
<evidence type="ECO:0000313" key="3">
    <source>
        <dbReference type="Proteomes" id="UP001221898"/>
    </source>
</evidence>
<protein>
    <submittedName>
        <fullName evidence="2">Uncharacterized protein</fullName>
    </submittedName>
</protein>
<proteinExistence type="predicted"/>
<sequence length="85" mass="9435">MLVQDILPLSLSCRPSLFGHCLLTSFFFLFQFARGELQKTCTRTAMGKVSESCQLSCQCRSYPPLPPPPPPPPPPRLLVFSAQDP</sequence>
<evidence type="ECO:0000256" key="1">
    <source>
        <dbReference type="SAM" id="MobiDB-lite"/>
    </source>
</evidence>
<accession>A0AAD7SUK8</accession>
<dbReference type="AlphaFoldDB" id="A0AAD7SUK8"/>
<gene>
    <name evidence="2" type="ORF">AAFF_G00240880</name>
</gene>
<evidence type="ECO:0000313" key="2">
    <source>
        <dbReference type="EMBL" id="KAJ8409067.1"/>
    </source>
</evidence>
<name>A0AAD7SUK8_9TELE</name>
<feature type="compositionally biased region" description="Pro residues" evidence="1">
    <location>
        <begin position="64"/>
        <end position="76"/>
    </location>
</feature>
<dbReference type="InterPro" id="IPR029659">
    <property type="entry name" value="PRIMA1"/>
</dbReference>
<reference evidence="2" key="1">
    <citation type="journal article" date="2023" name="Science">
        <title>Genome structures resolve the early diversification of teleost fishes.</title>
        <authorList>
            <person name="Parey E."/>
            <person name="Louis A."/>
            <person name="Montfort J."/>
            <person name="Bouchez O."/>
            <person name="Roques C."/>
            <person name="Iampietro C."/>
            <person name="Lluch J."/>
            <person name="Castinel A."/>
            <person name="Donnadieu C."/>
            <person name="Desvignes T."/>
            <person name="Floi Bucao C."/>
            <person name="Jouanno E."/>
            <person name="Wen M."/>
            <person name="Mejri S."/>
            <person name="Dirks R."/>
            <person name="Jansen H."/>
            <person name="Henkel C."/>
            <person name="Chen W.J."/>
            <person name="Zahm M."/>
            <person name="Cabau C."/>
            <person name="Klopp C."/>
            <person name="Thompson A.W."/>
            <person name="Robinson-Rechavi M."/>
            <person name="Braasch I."/>
            <person name="Lecointre G."/>
            <person name="Bobe J."/>
            <person name="Postlethwait J.H."/>
            <person name="Berthelot C."/>
            <person name="Roest Crollius H."/>
            <person name="Guiguen Y."/>
        </authorList>
    </citation>
    <scope>NUCLEOTIDE SEQUENCE</scope>
    <source>
        <strain evidence="2">NC1722</strain>
    </source>
</reference>
<comment type="caution">
    <text evidence="2">The sequence shown here is derived from an EMBL/GenBank/DDBJ whole genome shotgun (WGS) entry which is preliminary data.</text>
</comment>
<dbReference type="EMBL" id="JAINUG010000032">
    <property type="protein sequence ID" value="KAJ8409067.1"/>
    <property type="molecule type" value="Genomic_DNA"/>
</dbReference>
<organism evidence="2 3">
    <name type="scientific">Aldrovandia affinis</name>
    <dbReference type="NCBI Taxonomy" id="143900"/>
    <lineage>
        <taxon>Eukaryota</taxon>
        <taxon>Metazoa</taxon>
        <taxon>Chordata</taxon>
        <taxon>Craniata</taxon>
        <taxon>Vertebrata</taxon>
        <taxon>Euteleostomi</taxon>
        <taxon>Actinopterygii</taxon>
        <taxon>Neopterygii</taxon>
        <taxon>Teleostei</taxon>
        <taxon>Notacanthiformes</taxon>
        <taxon>Halosauridae</taxon>
        <taxon>Aldrovandia</taxon>
    </lineage>
</organism>
<keyword evidence="3" id="KW-1185">Reference proteome</keyword>